<dbReference type="Pfam" id="PF01397">
    <property type="entry name" value="Terpene_synth"/>
    <property type="match status" value="1"/>
</dbReference>
<feature type="domain" description="Terpene synthase metal-binding" evidence="4">
    <location>
        <begin position="101"/>
        <end position="208"/>
    </location>
</feature>
<keyword evidence="1" id="KW-0808">Transferase</keyword>
<evidence type="ECO:0000313" key="6">
    <source>
        <dbReference type="Proteomes" id="UP000298416"/>
    </source>
</evidence>
<dbReference type="EMBL" id="PNBA02000001">
    <property type="protein sequence ID" value="KAG6435409.1"/>
    <property type="molecule type" value="Genomic_DNA"/>
</dbReference>
<accession>A0A8X8YNV7</accession>
<dbReference type="SUPFAM" id="SSF48239">
    <property type="entry name" value="Terpenoid cyclases/Protein prenyltransferases"/>
    <property type="match status" value="1"/>
</dbReference>
<dbReference type="InterPro" id="IPR051504">
    <property type="entry name" value="Plant_metabolite_acyltrans"/>
</dbReference>
<keyword evidence="6" id="KW-1185">Reference proteome</keyword>
<dbReference type="InterPro" id="IPR005630">
    <property type="entry name" value="Terpene_synthase_metal-bd"/>
</dbReference>
<dbReference type="Gene3D" id="3.30.559.10">
    <property type="entry name" value="Chloramphenicol acetyltransferase-like domain"/>
    <property type="match status" value="2"/>
</dbReference>
<dbReference type="Gene3D" id="1.10.600.10">
    <property type="entry name" value="Farnesyl Diphosphate Synthase"/>
    <property type="match status" value="3"/>
</dbReference>
<evidence type="ECO:0000256" key="2">
    <source>
        <dbReference type="ARBA" id="ARBA00023315"/>
    </source>
</evidence>
<dbReference type="Pfam" id="PF02458">
    <property type="entry name" value="Transferase"/>
    <property type="match status" value="1"/>
</dbReference>
<feature type="domain" description="Terpene synthase N-terminal" evidence="3">
    <location>
        <begin position="18"/>
        <end position="96"/>
    </location>
</feature>
<dbReference type="InterPro" id="IPR008930">
    <property type="entry name" value="Terpenoid_cyclase/PrenylTrfase"/>
</dbReference>
<organism evidence="5">
    <name type="scientific">Salvia splendens</name>
    <name type="common">Scarlet sage</name>
    <dbReference type="NCBI Taxonomy" id="180675"/>
    <lineage>
        <taxon>Eukaryota</taxon>
        <taxon>Viridiplantae</taxon>
        <taxon>Streptophyta</taxon>
        <taxon>Embryophyta</taxon>
        <taxon>Tracheophyta</taxon>
        <taxon>Spermatophyta</taxon>
        <taxon>Magnoliopsida</taxon>
        <taxon>eudicotyledons</taxon>
        <taxon>Gunneridae</taxon>
        <taxon>Pentapetalae</taxon>
        <taxon>asterids</taxon>
        <taxon>lamiids</taxon>
        <taxon>Lamiales</taxon>
        <taxon>Lamiaceae</taxon>
        <taxon>Nepetoideae</taxon>
        <taxon>Mentheae</taxon>
        <taxon>Salviinae</taxon>
        <taxon>Salvia</taxon>
        <taxon>Salvia subgen. Calosphace</taxon>
        <taxon>core Calosphace</taxon>
    </lineage>
</organism>
<evidence type="ECO:0000259" key="3">
    <source>
        <dbReference type="Pfam" id="PF01397"/>
    </source>
</evidence>
<dbReference type="InterPro" id="IPR008949">
    <property type="entry name" value="Isoprenoid_synthase_dom_sf"/>
</dbReference>
<dbReference type="Proteomes" id="UP000298416">
    <property type="component" value="Unassembled WGS sequence"/>
</dbReference>
<dbReference type="InterPro" id="IPR001906">
    <property type="entry name" value="Terpene_synth_N"/>
</dbReference>
<dbReference type="SUPFAM" id="SSF48576">
    <property type="entry name" value="Terpenoid synthases"/>
    <property type="match status" value="1"/>
</dbReference>
<dbReference type="AlphaFoldDB" id="A0A8X8YNV7"/>
<dbReference type="Pfam" id="PF03936">
    <property type="entry name" value="Terpene_synth_C"/>
    <property type="match status" value="1"/>
</dbReference>
<gene>
    <name evidence="5" type="ORF">SASPL_100282</name>
</gene>
<dbReference type="GO" id="GO:0010333">
    <property type="term" value="F:terpene synthase activity"/>
    <property type="evidence" value="ECO:0007669"/>
    <property type="project" value="InterPro"/>
</dbReference>
<dbReference type="Gene3D" id="1.50.10.130">
    <property type="entry name" value="Terpene synthase, N-terminal domain"/>
    <property type="match status" value="1"/>
</dbReference>
<dbReference type="InterPro" id="IPR023213">
    <property type="entry name" value="CAT-like_dom_sf"/>
</dbReference>
<dbReference type="SUPFAM" id="SSF52777">
    <property type="entry name" value="CoA-dependent acyltransferases"/>
    <property type="match status" value="1"/>
</dbReference>
<sequence>MNGALKYTYCLLVAILQDKYSEDIEALKKEAAIILTAANSSELIVLVDKLERLGLANHFETEIEEKLRQVYDDSDVDYDLFTTTLRFRLLRQHHYHNMYRKELSELSRDRVVECYLLGTTYGYEAEYSCIRRDVAKSVLMVTVIDDIYDNYAALEEAQLLLGYWRGKWDMDEIDVLPDYMQIAYRFIMTIFQEYQHEADKQDKLFAVPCFIETRENKKGELPTVVDCYMKDKSASKQEALSKFMELIEIGWKNVNEELVKINCVPKKVVDKVVNFGRIAEVLYKNKVDGFTYPEKQLTYSVSPPPPGGGAKQSLPLVYFDMIWLNSILTEDLHFYPVKCSRSHFLNTIVVQLKNSLSLTLKHFYPLASNIIFPLTPSAMPVTAAAALALTVATSDADFSTLVSNSPKPAAEFHQFVPQMPPPLHSAADIRFGAIAIQLTHFPDKGICVGLTIHHSVCDANALSRFLCTWAAINKGGDSDSDSIKNLLPSYSRDSIQDSDRLTLFHWNQIKKSKPTVSLTLPLPNFNKLVRATFKLSDAEIKKLKSFATIKNPSTFVVVCAHLWTSMAKLDDDDNDEPYYLGSPIDCRRRLDPPFPDNYFGNCVMPLLAVSTHGRLKGNGGFAVAVTAVVAAIKVVGKSTRVSEFFENRSEIMSELIGKKAVWVAGSSRIDHYGEDTDYGWGKAVKFECIHTDFQGAVHLCKGREGGVEMGLSMEKGKMGIFADVFNKFLHINSNL</sequence>
<proteinExistence type="predicted"/>
<keyword evidence="2" id="KW-0012">Acyltransferase</keyword>
<reference evidence="5" key="1">
    <citation type="submission" date="2018-01" db="EMBL/GenBank/DDBJ databases">
        <authorList>
            <person name="Mao J.F."/>
        </authorList>
    </citation>
    <scope>NUCLEOTIDE SEQUENCE</scope>
    <source>
        <strain evidence="5">Huo1</strain>
        <tissue evidence="5">Leaf</tissue>
    </source>
</reference>
<evidence type="ECO:0000313" key="5">
    <source>
        <dbReference type="EMBL" id="KAG6435409.1"/>
    </source>
</evidence>
<dbReference type="GO" id="GO:0000287">
    <property type="term" value="F:magnesium ion binding"/>
    <property type="evidence" value="ECO:0007669"/>
    <property type="project" value="InterPro"/>
</dbReference>
<name>A0A8X8YNV7_SALSN</name>
<comment type="caution">
    <text evidence="5">The sequence shown here is derived from an EMBL/GenBank/DDBJ whole genome shotgun (WGS) entry which is preliminary data.</text>
</comment>
<reference evidence="5" key="2">
    <citation type="submission" date="2020-08" db="EMBL/GenBank/DDBJ databases">
        <title>Plant Genome Project.</title>
        <authorList>
            <person name="Zhang R.-G."/>
        </authorList>
    </citation>
    <scope>NUCLEOTIDE SEQUENCE</scope>
    <source>
        <strain evidence="5">Huo1</strain>
        <tissue evidence="5">Leaf</tissue>
    </source>
</reference>
<dbReference type="PANTHER" id="PTHR31625">
    <property type="match status" value="1"/>
</dbReference>
<protein>
    <submittedName>
        <fullName evidence="5">Uncharacterized protein</fullName>
    </submittedName>
</protein>
<evidence type="ECO:0000259" key="4">
    <source>
        <dbReference type="Pfam" id="PF03936"/>
    </source>
</evidence>
<evidence type="ECO:0000256" key="1">
    <source>
        <dbReference type="ARBA" id="ARBA00022679"/>
    </source>
</evidence>
<dbReference type="InterPro" id="IPR036965">
    <property type="entry name" value="Terpene_synth_N_sf"/>
</dbReference>
<dbReference type="GO" id="GO:0016747">
    <property type="term" value="F:acyltransferase activity, transferring groups other than amino-acyl groups"/>
    <property type="evidence" value="ECO:0007669"/>
    <property type="project" value="UniProtKB-ARBA"/>
</dbReference>